<dbReference type="AlphaFoldDB" id="A0A1H6A0X9"/>
<comment type="subcellular location">
    <subcellularLocation>
        <location evidence="1">Cell membrane</location>
        <topology evidence="1">Multi-pass membrane protein</topology>
    </subcellularLocation>
</comment>
<evidence type="ECO:0000313" key="17">
    <source>
        <dbReference type="Proteomes" id="UP000236729"/>
    </source>
</evidence>
<evidence type="ECO:0000256" key="8">
    <source>
        <dbReference type="ARBA" id="ARBA00023136"/>
    </source>
</evidence>
<dbReference type="InterPro" id="IPR011701">
    <property type="entry name" value="MFS"/>
</dbReference>
<feature type="transmembrane region" description="Helical" evidence="12">
    <location>
        <begin position="255"/>
        <end position="276"/>
    </location>
</feature>
<evidence type="ECO:0000256" key="12">
    <source>
        <dbReference type="SAM" id="Phobius"/>
    </source>
</evidence>
<feature type="transmembrane region" description="Helical" evidence="12">
    <location>
        <begin position="383"/>
        <end position="402"/>
    </location>
</feature>
<evidence type="ECO:0000259" key="13">
    <source>
        <dbReference type="PROSITE" id="PS50850"/>
    </source>
</evidence>
<accession>A0A1H6A0X9</accession>
<evidence type="ECO:0000313" key="14">
    <source>
        <dbReference type="EMBL" id="SEG42101.1"/>
    </source>
</evidence>
<dbReference type="InterPro" id="IPR036259">
    <property type="entry name" value="MFS_trans_sf"/>
</dbReference>
<protein>
    <recommendedName>
        <fullName evidence="10">Putative proline/betaine transporter</fullName>
    </recommendedName>
</protein>
<dbReference type="GO" id="GO:0005886">
    <property type="term" value="C:plasma membrane"/>
    <property type="evidence" value="ECO:0007669"/>
    <property type="project" value="UniProtKB-SubCell"/>
</dbReference>
<dbReference type="PROSITE" id="PS50850">
    <property type="entry name" value="MFS"/>
    <property type="match status" value="1"/>
</dbReference>
<evidence type="ECO:0000256" key="6">
    <source>
        <dbReference type="ARBA" id="ARBA00022847"/>
    </source>
</evidence>
<evidence type="ECO:0000256" key="2">
    <source>
        <dbReference type="ARBA" id="ARBA00008240"/>
    </source>
</evidence>
<proteinExistence type="inferred from homology"/>
<dbReference type="Proteomes" id="UP000236729">
    <property type="component" value="Unassembled WGS sequence"/>
</dbReference>
<dbReference type="InterPro" id="IPR005829">
    <property type="entry name" value="Sugar_transporter_CS"/>
</dbReference>
<dbReference type="Gene3D" id="1.20.1250.20">
    <property type="entry name" value="MFS general substrate transporter like domains"/>
    <property type="match status" value="2"/>
</dbReference>
<feature type="transmembrane region" description="Helical" evidence="12">
    <location>
        <begin position="162"/>
        <end position="185"/>
    </location>
</feature>
<evidence type="ECO:0000256" key="1">
    <source>
        <dbReference type="ARBA" id="ARBA00004651"/>
    </source>
</evidence>
<dbReference type="InterPro" id="IPR020846">
    <property type="entry name" value="MFS_dom"/>
</dbReference>
<feature type="transmembrane region" description="Helical" evidence="12">
    <location>
        <begin position="197"/>
        <end position="218"/>
    </location>
</feature>
<evidence type="ECO:0000256" key="5">
    <source>
        <dbReference type="ARBA" id="ARBA00022692"/>
    </source>
</evidence>
<dbReference type="Proteomes" id="UP000199690">
    <property type="component" value="Unassembled WGS sequence"/>
</dbReference>
<name>A0A1H6A0X9_9PSEU</name>
<feature type="transmembrane region" description="Helical" evidence="12">
    <location>
        <begin position="97"/>
        <end position="115"/>
    </location>
</feature>
<dbReference type="PANTHER" id="PTHR43528:SF1">
    <property type="entry name" value="ALPHA-KETOGLUTARATE PERMEASE"/>
    <property type="match status" value="1"/>
</dbReference>
<feature type="transmembrane region" description="Helical" evidence="12">
    <location>
        <begin position="422"/>
        <end position="439"/>
    </location>
</feature>
<feature type="transmembrane region" description="Helical" evidence="12">
    <location>
        <begin position="62"/>
        <end position="85"/>
    </location>
</feature>
<feature type="transmembrane region" description="Helical" evidence="12">
    <location>
        <begin position="296"/>
        <end position="316"/>
    </location>
</feature>
<evidence type="ECO:0000256" key="9">
    <source>
        <dbReference type="ARBA" id="ARBA00037295"/>
    </source>
</evidence>
<dbReference type="EMBL" id="FNVB01000003">
    <property type="protein sequence ID" value="SEG42101.1"/>
    <property type="molecule type" value="Genomic_DNA"/>
</dbReference>
<feature type="domain" description="Major facilitator superfamily (MFS) profile" evidence="13">
    <location>
        <begin position="25"/>
        <end position="444"/>
    </location>
</feature>
<evidence type="ECO:0000256" key="10">
    <source>
        <dbReference type="ARBA" id="ARBA00039918"/>
    </source>
</evidence>
<dbReference type="PROSITE" id="PS00217">
    <property type="entry name" value="SUGAR_TRANSPORT_2"/>
    <property type="match status" value="1"/>
</dbReference>
<evidence type="ECO:0000256" key="3">
    <source>
        <dbReference type="ARBA" id="ARBA00022448"/>
    </source>
</evidence>
<keyword evidence="8 12" id="KW-0472">Membrane</keyword>
<dbReference type="SUPFAM" id="SSF103473">
    <property type="entry name" value="MFS general substrate transporter"/>
    <property type="match status" value="1"/>
</dbReference>
<feature type="transmembrane region" description="Helical" evidence="12">
    <location>
        <begin position="353"/>
        <end position="371"/>
    </location>
</feature>
<dbReference type="FunFam" id="1.20.1250.20:FF:000001">
    <property type="entry name" value="Dicarboxylate MFS transporter"/>
    <property type="match status" value="1"/>
</dbReference>
<dbReference type="InterPro" id="IPR005828">
    <property type="entry name" value="MFS_sugar_transport-like"/>
</dbReference>
<feature type="region of interest" description="Disordered" evidence="11">
    <location>
        <begin position="453"/>
        <end position="480"/>
    </location>
</feature>
<dbReference type="Pfam" id="PF07690">
    <property type="entry name" value="MFS_1"/>
    <property type="match status" value="1"/>
</dbReference>
<accession>A0A1I1YEE3</accession>
<dbReference type="GO" id="GO:0015293">
    <property type="term" value="F:symporter activity"/>
    <property type="evidence" value="ECO:0007669"/>
    <property type="project" value="UniProtKB-KW"/>
</dbReference>
<feature type="transmembrane region" description="Helical" evidence="12">
    <location>
        <begin position="328"/>
        <end position="347"/>
    </location>
</feature>
<keyword evidence="5 12" id="KW-0812">Transmembrane</keyword>
<dbReference type="InterPro" id="IPR051084">
    <property type="entry name" value="H+-coupled_symporters"/>
</dbReference>
<dbReference type="EMBL" id="FOME01000009">
    <property type="protein sequence ID" value="SFE17368.1"/>
    <property type="molecule type" value="Genomic_DNA"/>
</dbReference>
<keyword evidence="4" id="KW-1003">Cell membrane</keyword>
<comment type="function">
    <text evidence="9">May be a proton symporter involved in the uptake of osmolytes such as proline and glycine betaine.</text>
</comment>
<keyword evidence="16" id="KW-1185">Reference proteome</keyword>
<evidence type="ECO:0000313" key="16">
    <source>
        <dbReference type="Proteomes" id="UP000199690"/>
    </source>
</evidence>
<keyword evidence="6" id="KW-0769">Symport</keyword>
<dbReference type="Pfam" id="PF00083">
    <property type="entry name" value="Sugar_tr"/>
    <property type="match status" value="1"/>
</dbReference>
<comment type="similarity">
    <text evidence="2">Belongs to the major facilitator superfamily. Metabolite:H+ Symporter (MHS) family (TC 2.A.1.6) family.</text>
</comment>
<dbReference type="PROSITE" id="PS00216">
    <property type="entry name" value="SUGAR_TRANSPORT_1"/>
    <property type="match status" value="1"/>
</dbReference>
<feature type="transmembrane region" description="Helical" evidence="12">
    <location>
        <begin position="121"/>
        <end position="141"/>
    </location>
</feature>
<keyword evidence="3" id="KW-0813">Transport</keyword>
<gene>
    <name evidence="14" type="ORF">SAMN02982929_02085</name>
    <name evidence="15" type="ORF">SAMN05216506_109146</name>
</gene>
<evidence type="ECO:0000313" key="15">
    <source>
        <dbReference type="EMBL" id="SFE17368.1"/>
    </source>
</evidence>
<dbReference type="PANTHER" id="PTHR43528">
    <property type="entry name" value="ALPHA-KETOGLUTARATE PERMEASE"/>
    <property type="match status" value="1"/>
</dbReference>
<reference evidence="16 17" key="2">
    <citation type="submission" date="2016-10" db="EMBL/GenBank/DDBJ databases">
        <authorList>
            <person name="Varghese N."/>
            <person name="Submissions S."/>
        </authorList>
    </citation>
    <scope>NUCLEOTIDE SEQUENCE [LARGE SCALE GENOMIC DNA]</scope>
    <source>
        <strain evidence="17">ATCC 20501</strain>
        <strain evidence="15 16">CGMCC 4.3529</strain>
    </source>
</reference>
<evidence type="ECO:0000256" key="11">
    <source>
        <dbReference type="SAM" id="MobiDB-lite"/>
    </source>
</evidence>
<keyword evidence="7 12" id="KW-1133">Transmembrane helix</keyword>
<reference evidence="14" key="1">
    <citation type="submission" date="2016-10" db="EMBL/GenBank/DDBJ databases">
        <authorList>
            <person name="de Groot N.N."/>
        </authorList>
    </citation>
    <scope>NUCLEOTIDE SEQUENCE [LARGE SCALE GENOMIC DNA]</scope>
    <source>
        <strain evidence="14">ATCC 20501</strain>
    </source>
</reference>
<dbReference type="SMR" id="A0A1H6A0X9"/>
<dbReference type="RefSeq" id="WP_093355633.1">
    <property type="nucleotide sequence ID" value="NZ_FNVB01000003.1"/>
</dbReference>
<evidence type="ECO:0000256" key="7">
    <source>
        <dbReference type="ARBA" id="ARBA00022989"/>
    </source>
</evidence>
<evidence type="ECO:0000256" key="4">
    <source>
        <dbReference type="ARBA" id="ARBA00022475"/>
    </source>
</evidence>
<organism evidence="14 17">
    <name type="scientific">Saccharopolyspora kobensis</name>
    <dbReference type="NCBI Taxonomy" id="146035"/>
    <lineage>
        <taxon>Bacteria</taxon>
        <taxon>Bacillati</taxon>
        <taxon>Actinomycetota</taxon>
        <taxon>Actinomycetes</taxon>
        <taxon>Pseudonocardiales</taxon>
        <taxon>Pseudonocardiaceae</taxon>
        <taxon>Saccharopolyspora</taxon>
    </lineage>
</organism>
<sequence>MNGPPVPRGVGGELAIEDAQTIRRATAAATLGNIASWYDFGIYSYLAAVALDRVFFPDAGEWAAVLTLGTFAAAFVVRPLGGVVFGPLGDRIGRTRVLAATILLMSIATALLGLVPDHGAIGIAAPLIVLFIRMLQGFAAGGEYTGALTLTAEYAPDRRRGFLGSWLEFGTLVGYAFGAGVSALLVSVLPEEQLLAWGWRVPFLLALPLGVIGIYLRLRLEETPAFRQLMERSPAMATMALRRVFQILLTRCRTAALVAGGLIVAWNTTNYVLTNYVPTYLTRTLPGHGQSGTSDALSTALQVLVMLAMLCVIVFTGKLSDRIGRKPVLLTGSITLILLGLPAVWLLRAGLPGQLLGLVIMGFALLCFAAVTPSTLPALFPTFVRYGSLAIIFNVFVSAFAGTAPTVIGIAVTTTGNLDWPGYYLIGAGAIGLLSTLYLKEPAGRALKGAAPLTSSADLPAPPLSADGVPMENPPRPQRE</sequence>